<proteinExistence type="inferred from homology"/>
<dbReference type="InterPro" id="IPR006047">
    <property type="entry name" value="GH13_cat_dom"/>
</dbReference>
<dbReference type="GO" id="GO:0005975">
    <property type="term" value="P:carbohydrate metabolic process"/>
    <property type="evidence" value="ECO:0007669"/>
    <property type="project" value="InterPro"/>
</dbReference>
<dbReference type="InterPro" id="IPR017853">
    <property type="entry name" value="GH"/>
</dbReference>
<evidence type="ECO:0000313" key="4">
    <source>
        <dbReference type="Proteomes" id="UP000063275"/>
    </source>
</evidence>
<organism evidence="3">
    <name type="scientific">Fusobacterium hwasookii ChDC F174</name>
    <dbReference type="NCBI Taxonomy" id="1307442"/>
    <lineage>
        <taxon>Bacteria</taxon>
        <taxon>Fusobacteriati</taxon>
        <taxon>Fusobacteriota</taxon>
        <taxon>Fusobacteriia</taxon>
        <taxon>Fusobacteriales</taxon>
        <taxon>Fusobacteriaceae</taxon>
        <taxon>Fusobacterium</taxon>
    </lineage>
</organism>
<dbReference type="CDD" id="cd11326">
    <property type="entry name" value="AmyAc_Glg_debranch"/>
    <property type="match status" value="1"/>
</dbReference>
<dbReference type="InterPro" id="IPR014756">
    <property type="entry name" value="Ig_E-set"/>
</dbReference>
<dbReference type="Pfam" id="PF00128">
    <property type="entry name" value="Alpha-amylase"/>
    <property type="match status" value="1"/>
</dbReference>
<dbReference type="Pfam" id="PF21156">
    <property type="entry name" value="ISOA1-3_C"/>
    <property type="match status" value="1"/>
</dbReference>
<dbReference type="InterPro" id="IPR013783">
    <property type="entry name" value="Ig-like_fold"/>
</dbReference>
<accession>A0A0S2ZN39</accession>
<dbReference type="RefSeq" id="WP_029493971.1">
    <property type="nucleotide sequence ID" value="NZ_ATKF01000108.1"/>
</dbReference>
<dbReference type="AlphaFoldDB" id="A0A0S2ZN39"/>
<dbReference type="SMART" id="SM00642">
    <property type="entry name" value="Aamy"/>
    <property type="match status" value="1"/>
</dbReference>
<dbReference type="InterPro" id="IPR013780">
    <property type="entry name" value="Glyco_hydro_b"/>
</dbReference>
<dbReference type="SUPFAM" id="SSF51011">
    <property type="entry name" value="Glycosyl hydrolase domain"/>
    <property type="match status" value="1"/>
</dbReference>
<dbReference type="Gene3D" id="2.60.40.10">
    <property type="entry name" value="Immunoglobulins"/>
    <property type="match status" value="1"/>
</dbReference>
<feature type="domain" description="Glycosyl hydrolase family 13 catalytic" evidence="2">
    <location>
        <begin position="127"/>
        <end position="535"/>
    </location>
</feature>
<evidence type="ECO:0000313" key="3">
    <source>
        <dbReference type="EMBL" id="ALQ40330.1"/>
    </source>
</evidence>
<dbReference type="SUPFAM" id="SSF81296">
    <property type="entry name" value="E set domains"/>
    <property type="match status" value="1"/>
</dbReference>
<name>A0A0S2ZN39_9FUSO</name>
<reference evidence="3 4" key="1">
    <citation type="submission" date="2015-11" db="EMBL/GenBank/DDBJ databases">
        <authorList>
            <person name="Zhang Y."/>
            <person name="Guo Z."/>
        </authorList>
    </citation>
    <scope>NUCLEOTIDE SEQUENCE [LARGE SCALE GENOMIC DNA]</scope>
    <source>
        <strain evidence="3 4">ChDC F174</strain>
    </source>
</reference>
<dbReference type="InterPro" id="IPR048650">
    <property type="entry name" value="ISOA1-3-like_C"/>
</dbReference>
<protein>
    <submittedName>
        <fullName evidence="3">Isoamylase</fullName>
    </submittedName>
</protein>
<comment type="similarity">
    <text evidence="1">Belongs to the glycosyl hydrolase 13 family.</text>
</comment>
<dbReference type="EMBL" id="CP013331">
    <property type="protein sequence ID" value="ALQ40330.1"/>
    <property type="molecule type" value="Genomic_DNA"/>
</dbReference>
<dbReference type="KEGG" id="fhw:RN87_07255"/>
<dbReference type="Gene3D" id="3.20.20.80">
    <property type="entry name" value="Glycosidases"/>
    <property type="match status" value="1"/>
</dbReference>
<dbReference type="Gene3D" id="2.60.40.1180">
    <property type="entry name" value="Golgi alpha-mannosidase II"/>
    <property type="match status" value="1"/>
</dbReference>
<dbReference type="PANTHER" id="PTHR43002">
    <property type="entry name" value="GLYCOGEN DEBRANCHING ENZYME"/>
    <property type="match status" value="1"/>
</dbReference>
<dbReference type="OrthoDB" id="9761875at2"/>
<evidence type="ECO:0000259" key="2">
    <source>
        <dbReference type="SMART" id="SM00642"/>
    </source>
</evidence>
<gene>
    <name evidence="3" type="ORF">RN87_07255</name>
</gene>
<sequence>MYYNFNQYTNLGATLEKNGCNFAIYVKKVNTLSLNIFSSSEDTIPQKKYSLNPSEHKLGDIWSIFLEDIKEGTLYNWEIDGISILDPYALAYTGNEIIENKKSIVLARVGTETKHILIPKKDMLIYESHIGLFTKSPSSNTFNKATYSAFEEKIPYLKNLGINVVEFLPIFEWDDYTGNIDRESFFLKNIWGYNPINFFALTKKYSSSDSKNSADEIKEFKNLVSTLHKNGIEVILDIVYNHTAEGGIGGKTYNFKAMGEDTFYIKDRDNNFVNFSGCGNTLNCNHKVVKDMIIQSLLYWYLEIGVDGFRFDLAPILGRDSYSQWARHSLLHELVEHPILSHAKLIAESWDLGGYFVGAMPSGWCEWNGGYRDTVRQFIRGDFGQVPELIKKIFGSVDVFHANKNGYQSSINFICCHDGFTMWDLVSYNLKHNLLNGENNQDGENNNHSYNHGEEGVTENPHIISLRKQQIKNMILILYISQGIPMLLMGDEMGRTQLGNNNAYCQDNPTTWVDWDRKKDFEDVFLFTKNMINLRKSYSIFKKETPLIEGEEIILHGIKLNQPDLSFHSLSIAFQLKDVKSSIDFYIAFNSYSEQLCFELPIIENKSWYILTDTSKVDTCDFKETKWQGTHCCVLPKSSVILISK</sequence>
<dbReference type="Proteomes" id="UP000063275">
    <property type="component" value="Chromosome"/>
</dbReference>
<evidence type="ECO:0000256" key="1">
    <source>
        <dbReference type="ARBA" id="ARBA00008061"/>
    </source>
</evidence>
<dbReference type="SUPFAM" id="SSF51445">
    <property type="entry name" value="(Trans)glycosidases"/>
    <property type="match status" value="1"/>
</dbReference>